<feature type="domain" description="Gfo/Idh/MocA-like oxidoreductase C-terminal" evidence="3">
    <location>
        <begin position="140"/>
        <end position="335"/>
    </location>
</feature>
<protein>
    <submittedName>
        <fullName evidence="4">Putative dehydrogenase</fullName>
    </submittedName>
</protein>
<dbReference type="Pfam" id="PF02894">
    <property type="entry name" value="GFO_IDH_MocA_C"/>
    <property type="match status" value="1"/>
</dbReference>
<dbReference type="PANTHER" id="PTHR43377">
    <property type="entry name" value="BILIVERDIN REDUCTASE A"/>
    <property type="match status" value="1"/>
</dbReference>
<dbReference type="OrthoDB" id="9815825at2"/>
<dbReference type="InterPro" id="IPR000683">
    <property type="entry name" value="Gfo/Idh/MocA-like_OxRdtase_N"/>
</dbReference>
<dbReference type="Pfam" id="PF01408">
    <property type="entry name" value="GFO_IDH_MocA"/>
    <property type="match status" value="1"/>
</dbReference>
<evidence type="ECO:0000259" key="3">
    <source>
        <dbReference type="Pfam" id="PF02894"/>
    </source>
</evidence>
<feature type="domain" description="Gfo/Idh/MocA-like oxidoreductase N-terminal" evidence="2">
    <location>
        <begin position="4"/>
        <end position="125"/>
    </location>
</feature>
<dbReference type="RefSeq" id="WP_114298804.1">
    <property type="nucleotide sequence ID" value="NZ_QPJT01000020.1"/>
</dbReference>
<dbReference type="Gene3D" id="3.40.50.720">
    <property type="entry name" value="NAD(P)-binding Rossmann-like Domain"/>
    <property type="match status" value="1"/>
</dbReference>
<evidence type="ECO:0000313" key="4">
    <source>
        <dbReference type="EMBL" id="RCX12737.1"/>
    </source>
</evidence>
<dbReference type="Gene3D" id="3.30.360.10">
    <property type="entry name" value="Dihydrodipicolinate Reductase, domain 2"/>
    <property type="match status" value="1"/>
</dbReference>
<organism evidence="4 5">
    <name type="scientific">Anaerobacterium chartisolvens</name>
    <dbReference type="NCBI Taxonomy" id="1297424"/>
    <lineage>
        <taxon>Bacteria</taxon>
        <taxon>Bacillati</taxon>
        <taxon>Bacillota</taxon>
        <taxon>Clostridia</taxon>
        <taxon>Eubacteriales</taxon>
        <taxon>Oscillospiraceae</taxon>
        <taxon>Anaerobacterium</taxon>
    </lineage>
</organism>
<keyword evidence="5" id="KW-1185">Reference proteome</keyword>
<dbReference type="InterPro" id="IPR051450">
    <property type="entry name" value="Gfo/Idh/MocA_Oxidoreductases"/>
</dbReference>
<dbReference type="GO" id="GO:0000166">
    <property type="term" value="F:nucleotide binding"/>
    <property type="evidence" value="ECO:0007669"/>
    <property type="project" value="InterPro"/>
</dbReference>
<accession>A0A369AWZ5</accession>
<evidence type="ECO:0000313" key="5">
    <source>
        <dbReference type="Proteomes" id="UP000253034"/>
    </source>
</evidence>
<dbReference type="SUPFAM" id="SSF55347">
    <property type="entry name" value="Glyceraldehyde-3-phosphate dehydrogenase-like, C-terminal domain"/>
    <property type="match status" value="1"/>
</dbReference>
<name>A0A369AWZ5_9FIRM</name>
<reference evidence="4 5" key="1">
    <citation type="submission" date="2018-07" db="EMBL/GenBank/DDBJ databases">
        <title>Genomic Encyclopedia of Type Strains, Phase IV (KMG-IV): sequencing the most valuable type-strain genomes for metagenomic binning, comparative biology and taxonomic classification.</title>
        <authorList>
            <person name="Goeker M."/>
        </authorList>
    </citation>
    <scope>NUCLEOTIDE SEQUENCE [LARGE SCALE GENOMIC DNA]</scope>
    <source>
        <strain evidence="4 5">DSM 27016</strain>
    </source>
</reference>
<dbReference type="Proteomes" id="UP000253034">
    <property type="component" value="Unassembled WGS sequence"/>
</dbReference>
<comment type="caution">
    <text evidence="4">The sequence shown here is derived from an EMBL/GenBank/DDBJ whole genome shotgun (WGS) entry which is preliminary data.</text>
</comment>
<dbReference type="AlphaFoldDB" id="A0A369AWZ5"/>
<dbReference type="InterPro" id="IPR036291">
    <property type="entry name" value="NAD(P)-bd_dom_sf"/>
</dbReference>
<dbReference type="EMBL" id="QPJT01000020">
    <property type="protein sequence ID" value="RCX12737.1"/>
    <property type="molecule type" value="Genomic_DNA"/>
</dbReference>
<gene>
    <name evidence="4" type="ORF">DFR58_12036</name>
</gene>
<proteinExistence type="inferred from homology"/>
<dbReference type="SUPFAM" id="SSF51735">
    <property type="entry name" value="NAD(P)-binding Rossmann-fold domains"/>
    <property type="match status" value="1"/>
</dbReference>
<comment type="similarity">
    <text evidence="1">Belongs to the Gfo/Idh/MocA family.</text>
</comment>
<evidence type="ECO:0000259" key="2">
    <source>
        <dbReference type="Pfam" id="PF01408"/>
    </source>
</evidence>
<dbReference type="InterPro" id="IPR004104">
    <property type="entry name" value="Gfo/Idh/MocA-like_OxRdtase_C"/>
</dbReference>
<evidence type="ECO:0000256" key="1">
    <source>
        <dbReference type="ARBA" id="ARBA00010928"/>
    </source>
</evidence>
<sequence>MQKIRLGVIGTGLAWERLHYPAILELKDKYEIAALSNRTLKDAQEFAKKIGLSPENIYQDYKEMLKRDDIDAVDILVPIEMNYGVSWDVAAAGIDFICEKPLAAKLDDAKKYVELSKKHSLKIMIAENYRYNEENNIIRSIIGSGKIGDVIYFIRNNITCFPCEMSKDTFAGTEWRQHPKFAGGAFLDAALHDIAAMRHIFGDIECVQAFGKPQQEDFNPYVSVNSNILFKNRITGYFSYFPSGMEPQRPLIGFRIFGTKGEIYLEEKNCGTINVAYNNGQSEQVPYTPERGYYNELMNFYNAFNGKEEILVTPEVEFGDVKAVFSIMESVSKQRLVYIEENQSRKDKHYIEGCADVNSYLQ</sequence>
<dbReference type="PANTHER" id="PTHR43377:SF1">
    <property type="entry name" value="BILIVERDIN REDUCTASE A"/>
    <property type="match status" value="1"/>
</dbReference>